<organism evidence="2 3">
    <name type="scientific">Sediminivirga luteola</name>
    <dbReference type="NCBI Taxonomy" id="1774748"/>
    <lineage>
        <taxon>Bacteria</taxon>
        <taxon>Bacillati</taxon>
        <taxon>Actinomycetota</taxon>
        <taxon>Actinomycetes</taxon>
        <taxon>Micrococcales</taxon>
        <taxon>Brevibacteriaceae</taxon>
        <taxon>Sediminivirga</taxon>
    </lineage>
</organism>
<reference evidence="2" key="2">
    <citation type="submission" date="2020-09" db="EMBL/GenBank/DDBJ databases">
        <authorList>
            <person name="Sun Q."/>
            <person name="Zhou Y."/>
        </authorList>
    </citation>
    <scope>NUCLEOTIDE SEQUENCE</scope>
    <source>
        <strain evidence="2">CGMCC 1.12785</strain>
    </source>
</reference>
<evidence type="ECO:0000313" key="3">
    <source>
        <dbReference type="Proteomes" id="UP000616114"/>
    </source>
</evidence>
<dbReference type="Gene3D" id="3.90.226.10">
    <property type="entry name" value="2-enoyl-CoA Hydratase, Chain A, domain 1"/>
    <property type="match status" value="1"/>
</dbReference>
<dbReference type="EMBL" id="BMFY01000010">
    <property type="protein sequence ID" value="GGA20080.1"/>
    <property type="molecule type" value="Genomic_DNA"/>
</dbReference>
<sequence>MGDDGGNENGDGTVRVDLSRIGDGVAVLTIDRTAKKNALSAQLRTRLAAALAERAADERCRVTVLTAAGDLFGAGFDLHEFGVLDERTIWSSADALHQALLHHPVPVIAALEGPAYAGSADLAVMADLRIGTPRTLFAHPERLRYPVVFAPLAAVAGPARAAELALTGRQVDADEALRLGLLTEVVDTGATARAIELAADIARAPRPVLTAMKAKMIRGRGAADVTTLEM</sequence>
<dbReference type="CDD" id="cd06558">
    <property type="entry name" value="crotonase-like"/>
    <property type="match status" value="1"/>
</dbReference>
<reference evidence="2" key="1">
    <citation type="journal article" date="2014" name="Int. J. Syst. Evol. Microbiol.">
        <title>Complete genome sequence of Corynebacterium casei LMG S-19264T (=DSM 44701T), isolated from a smear-ripened cheese.</title>
        <authorList>
            <consortium name="US DOE Joint Genome Institute (JGI-PGF)"/>
            <person name="Walter F."/>
            <person name="Albersmeier A."/>
            <person name="Kalinowski J."/>
            <person name="Ruckert C."/>
        </authorList>
    </citation>
    <scope>NUCLEOTIDE SEQUENCE</scope>
    <source>
        <strain evidence="2">CGMCC 1.12785</strain>
    </source>
</reference>
<dbReference type="InterPro" id="IPR001753">
    <property type="entry name" value="Enoyl-CoA_hydra/iso"/>
</dbReference>
<dbReference type="PANTHER" id="PTHR43802:SF1">
    <property type="entry name" value="IP11341P-RELATED"/>
    <property type="match status" value="1"/>
</dbReference>
<dbReference type="RefSeq" id="WP_188551134.1">
    <property type="nucleotide sequence ID" value="NZ_BMFY01000010.1"/>
</dbReference>
<name>A0A8J2TZH0_9MICO</name>
<evidence type="ECO:0000256" key="1">
    <source>
        <dbReference type="ARBA" id="ARBA00005254"/>
    </source>
</evidence>
<protein>
    <submittedName>
        <fullName evidence="2">Enoyl-CoA hydratase</fullName>
    </submittedName>
</protein>
<keyword evidence="3" id="KW-1185">Reference proteome</keyword>
<comment type="similarity">
    <text evidence="1">Belongs to the enoyl-CoA hydratase/isomerase family.</text>
</comment>
<dbReference type="Pfam" id="PF00378">
    <property type="entry name" value="ECH_1"/>
    <property type="match status" value="1"/>
</dbReference>
<proteinExistence type="inferred from homology"/>
<evidence type="ECO:0000313" key="2">
    <source>
        <dbReference type="EMBL" id="GGA20080.1"/>
    </source>
</evidence>
<comment type="caution">
    <text evidence="2">The sequence shown here is derived from an EMBL/GenBank/DDBJ whole genome shotgun (WGS) entry which is preliminary data.</text>
</comment>
<dbReference type="InterPro" id="IPR029045">
    <property type="entry name" value="ClpP/crotonase-like_dom_sf"/>
</dbReference>
<accession>A0A8J2TZH0</accession>
<dbReference type="PANTHER" id="PTHR43802">
    <property type="entry name" value="ENOYL-COA HYDRATASE"/>
    <property type="match status" value="1"/>
</dbReference>
<dbReference type="Proteomes" id="UP000616114">
    <property type="component" value="Unassembled WGS sequence"/>
</dbReference>
<dbReference type="SUPFAM" id="SSF52096">
    <property type="entry name" value="ClpP/crotonase"/>
    <property type="match status" value="1"/>
</dbReference>
<dbReference type="AlphaFoldDB" id="A0A8J2TZH0"/>
<gene>
    <name evidence="2" type="primary">paaG</name>
    <name evidence="2" type="ORF">GCM10011333_24020</name>
</gene>
<dbReference type="GO" id="GO:0003824">
    <property type="term" value="F:catalytic activity"/>
    <property type="evidence" value="ECO:0007669"/>
    <property type="project" value="UniProtKB-ARBA"/>
</dbReference>